<protein>
    <submittedName>
        <fullName evidence="5">Shikimate dehydrogenase</fullName>
    </submittedName>
</protein>
<accession>A0A934N7E0</accession>
<dbReference type="InterPro" id="IPR022893">
    <property type="entry name" value="Shikimate_DH_fam"/>
</dbReference>
<dbReference type="EMBL" id="JAEKNQ010000038">
    <property type="protein sequence ID" value="MBJ7603545.1"/>
    <property type="molecule type" value="Genomic_DNA"/>
</dbReference>
<proteinExistence type="predicted"/>
<name>A0A934N7E0_9BACT</name>
<dbReference type="Gene3D" id="3.40.50.720">
    <property type="entry name" value="NAD(P)-binding Rossmann-like Domain"/>
    <property type="match status" value="1"/>
</dbReference>
<dbReference type="SUPFAM" id="SSF51735">
    <property type="entry name" value="NAD(P)-binding Rossmann-fold domains"/>
    <property type="match status" value="1"/>
</dbReference>
<sequence>MATGIVALLGQGIAYSASLALQSAAFAAADLDWRYELVDVPPSELAAAVEHLRQDPYRGANVTIPHKVAVLPMLNALEADARRAGAVNTIRREGGRLIGSNTDVTGLRAALGAAGVEATGAAAVVLGAGGAARACGLALSGAGVTFVAREPSRAVGLPGTVLSWGDPTWQALARRADVLINATPLGRQGEMPIRPGGLPLSGAVIDLVYVAGGTPLVRSSRRLGLRCVDGWSILLAQGAAAFQAWTGREAPLSAMRAALPPGAIAAAGELDLQ</sequence>
<evidence type="ECO:0000256" key="1">
    <source>
        <dbReference type="ARBA" id="ARBA00004871"/>
    </source>
</evidence>
<dbReference type="InterPro" id="IPR036291">
    <property type="entry name" value="NAD(P)-bd_dom_sf"/>
</dbReference>
<comment type="caution">
    <text evidence="5">The sequence shown here is derived from an EMBL/GenBank/DDBJ whole genome shotgun (WGS) entry which is preliminary data.</text>
</comment>
<feature type="domain" description="SDH C-terminal" evidence="4">
    <location>
        <begin position="230"/>
        <end position="259"/>
    </location>
</feature>
<dbReference type="SUPFAM" id="SSF53223">
    <property type="entry name" value="Aminoacid dehydrogenase-like, N-terminal domain"/>
    <property type="match status" value="1"/>
</dbReference>
<dbReference type="Gene3D" id="3.40.50.10860">
    <property type="entry name" value="Leucine Dehydrogenase, chain A, domain 1"/>
    <property type="match status" value="1"/>
</dbReference>
<evidence type="ECO:0000256" key="2">
    <source>
        <dbReference type="ARBA" id="ARBA00023141"/>
    </source>
</evidence>
<keyword evidence="2" id="KW-0057">Aromatic amino acid biosynthesis</keyword>
<dbReference type="InterPro" id="IPR041121">
    <property type="entry name" value="SDH_C"/>
</dbReference>
<gene>
    <name evidence="5" type="ORF">JF888_10210</name>
</gene>
<dbReference type="PANTHER" id="PTHR21089">
    <property type="entry name" value="SHIKIMATE DEHYDROGENASE"/>
    <property type="match status" value="1"/>
</dbReference>
<evidence type="ECO:0000259" key="4">
    <source>
        <dbReference type="Pfam" id="PF18317"/>
    </source>
</evidence>
<keyword evidence="2" id="KW-0028">Amino-acid biosynthesis</keyword>
<feature type="domain" description="Shikimate dehydrogenase substrate binding N-terminal" evidence="3">
    <location>
        <begin position="8"/>
        <end position="90"/>
    </location>
</feature>
<dbReference type="GO" id="GO:0005829">
    <property type="term" value="C:cytosol"/>
    <property type="evidence" value="ECO:0007669"/>
    <property type="project" value="TreeGrafter"/>
</dbReference>
<dbReference type="GO" id="GO:0050661">
    <property type="term" value="F:NADP binding"/>
    <property type="evidence" value="ECO:0007669"/>
    <property type="project" value="TreeGrafter"/>
</dbReference>
<dbReference type="Pfam" id="PF08501">
    <property type="entry name" value="Shikimate_dh_N"/>
    <property type="match status" value="1"/>
</dbReference>
<dbReference type="RefSeq" id="WP_338179747.1">
    <property type="nucleotide sequence ID" value="NZ_JAEKNQ010000038.1"/>
</dbReference>
<reference evidence="5 6" key="1">
    <citation type="submission" date="2020-10" db="EMBL/GenBank/DDBJ databases">
        <title>Ca. Dormibacterota MAGs.</title>
        <authorList>
            <person name="Montgomery K."/>
        </authorList>
    </citation>
    <scope>NUCLEOTIDE SEQUENCE [LARGE SCALE GENOMIC DNA]</scope>
    <source>
        <strain evidence="5">SC8811_S16_3</strain>
    </source>
</reference>
<evidence type="ECO:0000313" key="6">
    <source>
        <dbReference type="Proteomes" id="UP000620075"/>
    </source>
</evidence>
<dbReference type="GO" id="GO:0004764">
    <property type="term" value="F:shikimate 3-dehydrogenase (NADP+) activity"/>
    <property type="evidence" value="ECO:0007669"/>
    <property type="project" value="InterPro"/>
</dbReference>
<organism evidence="5 6">
    <name type="scientific">Candidatus Dormiibacter inghamiae</name>
    <dbReference type="NCBI Taxonomy" id="3127013"/>
    <lineage>
        <taxon>Bacteria</taxon>
        <taxon>Bacillati</taxon>
        <taxon>Candidatus Dormiibacterota</taxon>
        <taxon>Candidatus Dormibacteria</taxon>
        <taxon>Candidatus Dormibacterales</taxon>
        <taxon>Candidatus Dormibacteraceae</taxon>
        <taxon>Candidatus Dormiibacter</taxon>
    </lineage>
</organism>
<dbReference type="InterPro" id="IPR046346">
    <property type="entry name" value="Aminoacid_DH-like_N_sf"/>
</dbReference>
<dbReference type="GO" id="GO:0009073">
    <property type="term" value="P:aromatic amino acid family biosynthetic process"/>
    <property type="evidence" value="ECO:0007669"/>
    <property type="project" value="UniProtKB-KW"/>
</dbReference>
<dbReference type="GO" id="GO:0019632">
    <property type="term" value="P:shikimate metabolic process"/>
    <property type="evidence" value="ECO:0007669"/>
    <property type="project" value="TreeGrafter"/>
</dbReference>
<dbReference type="GO" id="GO:0009423">
    <property type="term" value="P:chorismate biosynthetic process"/>
    <property type="evidence" value="ECO:0007669"/>
    <property type="project" value="TreeGrafter"/>
</dbReference>
<dbReference type="AlphaFoldDB" id="A0A934N7E0"/>
<evidence type="ECO:0000313" key="5">
    <source>
        <dbReference type="EMBL" id="MBJ7603545.1"/>
    </source>
</evidence>
<evidence type="ECO:0000259" key="3">
    <source>
        <dbReference type="Pfam" id="PF08501"/>
    </source>
</evidence>
<dbReference type="PANTHER" id="PTHR21089:SF1">
    <property type="entry name" value="BIFUNCTIONAL 3-DEHYDROQUINATE DEHYDRATASE_SHIKIMATE DEHYDROGENASE, CHLOROPLASTIC"/>
    <property type="match status" value="1"/>
</dbReference>
<dbReference type="InterPro" id="IPR013708">
    <property type="entry name" value="Shikimate_DH-bd_N"/>
</dbReference>
<comment type="pathway">
    <text evidence="1">Metabolic intermediate biosynthesis; chorismate biosynthesis; chorismate from D-erythrose 4-phosphate and phosphoenolpyruvate: step 4/7.</text>
</comment>
<dbReference type="Pfam" id="PF18317">
    <property type="entry name" value="SDH_C"/>
    <property type="match status" value="1"/>
</dbReference>
<dbReference type="Proteomes" id="UP000620075">
    <property type="component" value="Unassembled WGS sequence"/>
</dbReference>